<dbReference type="InterPro" id="IPR006652">
    <property type="entry name" value="Kelch_1"/>
</dbReference>
<accession>A0AAV4RH11</accession>
<dbReference type="SMART" id="SM00612">
    <property type="entry name" value="Kelch"/>
    <property type="match status" value="3"/>
</dbReference>
<dbReference type="Proteomes" id="UP001054837">
    <property type="component" value="Unassembled WGS sequence"/>
</dbReference>
<name>A0AAV4RH11_9ARAC</name>
<dbReference type="SUPFAM" id="SSF117281">
    <property type="entry name" value="Kelch motif"/>
    <property type="match status" value="1"/>
</dbReference>
<keyword evidence="1" id="KW-0880">Kelch repeat</keyword>
<dbReference type="Pfam" id="PF24681">
    <property type="entry name" value="Kelch_KLHDC2_KLHL20_DRC7"/>
    <property type="match status" value="1"/>
</dbReference>
<dbReference type="InterPro" id="IPR015915">
    <property type="entry name" value="Kelch-typ_b-propeller"/>
</dbReference>
<dbReference type="AlphaFoldDB" id="A0AAV4RH11"/>
<dbReference type="GO" id="GO:0005737">
    <property type="term" value="C:cytoplasm"/>
    <property type="evidence" value="ECO:0007669"/>
    <property type="project" value="TreeGrafter"/>
</dbReference>
<dbReference type="Gene3D" id="2.120.10.80">
    <property type="entry name" value="Kelch-type beta propeller"/>
    <property type="match status" value="2"/>
</dbReference>
<keyword evidence="3" id="KW-1185">Reference proteome</keyword>
<dbReference type="InterPro" id="IPR052637">
    <property type="entry name" value="KLHDC3-like"/>
</dbReference>
<evidence type="ECO:0000256" key="1">
    <source>
        <dbReference type="ARBA" id="ARBA00022441"/>
    </source>
</evidence>
<dbReference type="PANTHER" id="PTHR46461">
    <property type="entry name" value="KELCH DOMAIN-CONTAINING PROTEIN 3"/>
    <property type="match status" value="1"/>
</dbReference>
<dbReference type="Pfam" id="PF01344">
    <property type="entry name" value="Kelch_1"/>
    <property type="match status" value="1"/>
</dbReference>
<dbReference type="EMBL" id="BPLQ01006072">
    <property type="protein sequence ID" value="GIY19854.1"/>
    <property type="molecule type" value="Genomic_DNA"/>
</dbReference>
<dbReference type="InterPro" id="IPR011043">
    <property type="entry name" value="Gal_Oxase/kelch_b-propeller"/>
</dbReference>
<reference evidence="2 3" key="1">
    <citation type="submission" date="2021-06" db="EMBL/GenBank/DDBJ databases">
        <title>Caerostris darwini draft genome.</title>
        <authorList>
            <person name="Kono N."/>
            <person name="Arakawa K."/>
        </authorList>
    </citation>
    <scope>NUCLEOTIDE SEQUENCE [LARGE SCALE GENOMIC DNA]</scope>
</reference>
<proteinExistence type="predicted"/>
<evidence type="ECO:0000313" key="2">
    <source>
        <dbReference type="EMBL" id="GIY19854.1"/>
    </source>
</evidence>
<gene>
    <name evidence="2" type="primary">KLHDC3</name>
    <name evidence="2" type="ORF">CDAR_244401</name>
</gene>
<dbReference type="GO" id="GO:0003682">
    <property type="term" value="F:chromatin binding"/>
    <property type="evidence" value="ECO:0007669"/>
    <property type="project" value="InterPro"/>
</dbReference>
<dbReference type="SUPFAM" id="SSF50965">
    <property type="entry name" value="Galactose oxidase, central domain"/>
    <property type="match status" value="1"/>
</dbReference>
<protein>
    <submittedName>
        <fullName evidence="2">Kelch domain-containing protein 3</fullName>
    </submittedName>
</protein>
<sequence length="401" mass="46148">MLSQVKAIINKFQRRIHVQKMQWTFCFERGAPQKVNHAAVAVENKIYSFGGYCSDQILPVFIDVYCFNTSTLKWTRVNYEETSESPKGCYGHSVVAYKHLIYLWGGQNRFSASNILYCFDTKTQSWSKPVTSGMIPKPTDGHSACVIRDDMYIFGGYEEGFDNFSQKTYKLNLITFTWQELNTSGALPSERDFHTASAFGNRMYIFGGRSFENLHDYYPNDIVYLDVDTLMWIKPVCSSANPCGRRSHSAIVYNGEIYIFGGYDGKQEKHMNDVHKYNPVTSVWTELKFLGTPPSPRRRHCSIIVDDLLYLFGGSSPTYIIDGGVESNSLKEHCDLYILEFSPSLKMLSQLKIMEYHIDTRFLPVRLRDEIDYLISLKLHAFETTAVMHERRDYTAFGPNL</sequence>
<organism evidence="2 3">
    <name type="scientific">Caerostris darwini</name>
    <dbReference type="NCBI Taxonomy" id="1538125"/>
    <lineage>
        <taxon>Eukaryota</taxon>
        <taxon>Metazoa</taxon>
        <taxon>Ecdysozoa</taxon>
        <taxon>Arthropoda</taxon>
        <taxon>Chelicerata</taxon>
        <taxon>Arachnida</taxon>
        <taxon>Araneae</taxon>
        <taxon>Araneomorphae</taxon>
        <taxon>Entelegynae</taxon>
        <taxon>Araneoidea</taxon>
        <taxon>Araneidae</taxon>
        <taxon>Caerostris</taxon>
    </lineage>
</organism>
<evidence type="ECO:0000313" key="3">
    <source>
        <dbReference type="Proteomes" id="UP001054837"/>
    </source>
</evidence>
<dbReference type="PANTHER" id="PTHR46461:SF1">
    <property type="entry name" value="KELCH DOMAIN-CONTAINING PROTEIN 3"/>
    <property type="match status" value="1"/>
</dbReference>
<comment type="caution">
    <text evidence="2">The sequence shown here is derived from an EMBL/GenBank/DDBJ whole genome shotgun (WGS) entry which is preliminary data.</text>
</comment>